<evidence type="ECO:0000313" key="2">
    <source>
        <dbReference type="EMBL" id="QJE71993.1"/>
    </source>
</evidence>
<dbReference type="AlphaFoldDB" id="A0A858R474"/>
<name>A0A858R474_9PROT</name>
<evidence type="ECO:0008006" key="4">
    <source>
        <dbReference type="Google" id="ProtNLM"/>
    </source>
</evidence>
<feature type="signal peptide" evidence="1">
    <location>
        <begin position="1"/>
        <end position="20"/>
    </location>
</feature>
<reference evidence="2" key="1">
    <citation type="submission" date="2020-04" db="EMBL/GenBank/DDBJ databases">
        <title>A desert anoxygenic phototrophic bacterium fixes CO2 using RubisCO under aerobic conditions.</title>
        <authorList>
            <person name="Tang K."/>
        </authorList>
    </citation>
    <scope>NUCLEOTIDE SEQUENCE [LARGE SCALE GENOMIC DNA]</scope>
    <source>
        <strain evidence="2">MIMtkB3</strain>
    </source>
</reference>
<organism evidence="2 3">
    <name type="scientific">Aerophototrophica crusticola</name>
    <dbReference type="NCBI Taxonomy" id="1709002"/>
    <lineage>
        <taxon>Bacteria</taxon>
        <taxon>Pseudomonadati</taxon>
        <taxon>Pseudomonadota</taxon>
        <taxon>Alphaproteobacteria</taxon>
        <taxon>Rhodospirillales</taxon>
        <taxon>Rhodospirillaceae</taxon>
        <taxon>Aerophototrophica</taxon>
    </lineage>
</organism>
<feature type="chain" id="PRO_5032992995" description="DUF2059 domain-containing protein" evidence="1">
    <location>
        <begin position="21"/>
        <end position="173"/>
    </location>
</feature>
<keyword evidence="3" id="KW-1185">Reference proteome</keyword>
<proteinExistence type="predicted"/>
<evidence type="ECO:0000313" key="3">
    <source>
        <dbReference type="Proteomes" id="UP000501891"/>
    </source>
</evidence>
<accession>A0A858R474</accession>
<dbReference type="KEGG" id="acru:HHL28_01730"/>
<protein>
    <recommendedName>
        <fullName evidence="4">DUF2059 domain-containing protein</fullName>
    </recommendedName>
</protein>
<dbReference type="EMBL" id="CP051775">
    <property type="protein sequence ID" value="QJE71993.1"/>
    <property type="molecule type" value="Genomic_DNA"/>
</dbReference>
<dbReference type="Proteomes" id="UP000501891">
    <property type="component" value="Chromosome"/>
</dbReference>
<gene>
    <name evidence="2" type="ORF">HHL28_01730</name>
</gene>
<evidence type="ECO:0000256" key="1">
    <source>
        <dbReference type="SAM" id="SignalP"/>
    </source>
</evidence>
<sequence length="173" mass="18299">MRSLIPGLLALSFLATPALAETKPSPEAMAVAARYLAANNLLNLDLQFTAEGIAAAQGKRIPADLDPAVKAKLDAASASLQDIARPAVREALAETLARYVPTPALAEAAAFSETPAGKAAAAVRRAMVLEPELRESALFRPDPELTARLLEEAAAKGLKTPKEFRFPIRDTDD</sequence>
<keyword evidence="1" id="KW-0732">Signal</keyword>